<proteinExistence type="predicted"/>
<accession>D9YZ46</accession>
<reference evidence="1" key="1">
    <citation type="journal article" date="2010" name="Appl. Environ. Microbiol.">
        <title>Molecular and genetic analyses of the putative Proteus O antigen gene locus.</title>
        <authorList>
            <person name="Wang Q."/>
            <person name="Torzewska A."/>
            <person name="Ruan X."/>
            <person name="Wang X."/>
            <person name="Rozalski A."/>
            <person name="Shao Z."/>
            <person name="Guo X."/>
            <person name="Zhou H."/>
            <person name="Feng L."/>
            <person name="Wang L."/>
        </authorList>
    </citation>
    <scope>NUCLEOTIDE SEQUENCE</scope>
    <source>
        <strain evidence="1">Prk 73/57</strain>
    </source>
</reference>
<organism evidence="1">
    <name type="scientific">Proteus vulgaris</name>
    <dbReference type="NCBI Taxonomy" id="585"/>
    <lineage>
        <taxon>Bacteria</taxon>
        <taxon>Pseudomonadati</taxon>
        <taxon>Pseudomonadota</taxon>
        <taxon>Gammaproteobacteria</taxon>
        <taxon>Enterobacterales</taxon>
        <taxon>Morganellaceae</taxon>
        <taxon>Proteus</taxon>
    </lineage>
</organism>
<protein>
    <submittedName>
        <fullName evidence="1">WenI</fullName>
    </submittedName>
</protein>
<dbReference type="AlphaFoldDB" id="D9YZ46"/>
<sequence length="306" mass="36695">MEKNILVNFIYPEHENLPELTYYKNYLQKKGIICKSNLKKINIDNIYSYYEWHILGTHLKHHNRFLCDITGFKKTLIHEYASLSTGKYFFISKLKNFIKKTFNHTPDYYLFLNTTIKDNISKKNIDHNKYELRDMAVPDNWKKDNRDDEYIYDYAYVGSLSAERKITNLLDNTILKQKKILLIGEPPIELVEKYNHNKNIIFKGKVNHENIPNLLKKVKTCINYIPNEYPYNIQTSTKMLEYLFLEKDILSTRYHWVINFLTEKKIKFEFLNDEFIYIKGKSQGSKISTWDEILENSKIIKKIINE</sequence>
<evidence type="ECO:0000313" key="1">
    <source>
        <dbReference type="EMBL" id="ADL32333.1"/>
    </source>
</evidence>
<gene>
    <name evidence="1" type="primary">wenI</name>
</gene>
<dbReference type="SUPFAM" id="SSF53756">
    <property type="entry name" value="UDP-Glycosyltransferase/glycogen phosphorylase"/>
    <property type="match status" value="1"/>
</dbReference>
<name>D9YZ46_PROVU</name>
<dbReference type="Gene3D" id="3.40.50.2000">
    <property type="entry name" value="Glycogen Phosphorylase B"/>
    <property type="match status" value="1"/>
</dbReference>
<dbReference type="EMBL" id="GU254063">
    <property type="protein sequence ID" value="ADL32333.1"/>
    <property type="molecule type" value="Genomic_DNA"/>
</dbReference>